<name>A0A4P9YB81_ROZAC</name>
<feature type="signal peptide" evidence="1">
    <location>
        <begin position="1"/>
        <end position="17"/>
    </location>
</feature>
<evidence type="ECO:0000313" key="3">
    <source>
        <dbReference type="Proteomes" id="UP000281549"/>
    </source>
</evidence>
<accession>A0A4P9YB81</accession>
<keyword evidence="1" id="KW-0732">Signal</keyword>
<feature type="chain" id="PRO_5020382675" evidence="1">
    <location>
        <begin position="18"/>
        <end position="307"/>
    </location>
</feature>
<dbReference type="EMBL" id="ML006462">
    <property type="protein sequence ID" value="RKP16517.1"/>
    <property type="molecule type" value="Genomic_DNA"/>
</dbReference>
<organism evidence="2 3">
    <name type="scientific">Rozella allomycis (strain CSF55)</name>
    <dbReference type="NCBI Taxonomy" id="988480"/>
    <lineage>
        <taxon>Eukaryota</taxon>
        <taxon>Fungi</taxon>
        <taxon>Fungi incertae sedis</taxon>
        <taxon>Cryptomycota</taxon>
        <taxon>Cryptomycota incertae sedis</taxon>
        <taxon>Rozella</taxon>
    </lineage>
</organism>
<reference evidence="3" key="1">
    <citation type="journal article" date="2018" name="Nat. Microbiol.">
        <title>Leveraging single-cell genomics to expand the fungal tree of life.</title>
        <authorList>
            <person name="Ahrendt S.R."/>
            <person name="Quandt C.A."/>
            <person name="Ciobanu D."/>
            <person name="Clum A."/>
            <person name="Salamov A."/>
            <person name="Andreopoulos B."/>
            <person name="Cheng J.F."/>
            <person name="Woyke T."/>
            <person name="Pelin A."/>
            <person name="Henrissat B."/>
            <person name="Reynolds N.K."/>
            <person name="Benny G.L."/>
            <person name="Smith M.E."/>
            <person name="James T.Y."/>
            <person name="Grigoriev I.V."/>
        </authorList>
    </citation>
    <scope>NUCLEOTIDE SEQUENCE [LARGE SCALE GENOMIC DNA]</scope>
    <source>
        <strain evidence="3">CSF55</strain>
    </source>
</reference>
<evidence type="ECO:0000256" key="1">
    <source>
        <dbReference type="SAM" id="SignalP"/>
    </source>
</evidence>
<proteinExistence type="predicted"/>
<evidence type="ECO:0000313" key="2">
    <source>
        <dbReference type="EMBL" id="RKP16517.1"/>
    </source>
</evidence>
<protein>
    <submittedName>
        <fullName evidence="2">Uncharacterized protein</fullName>
    </submittedName>
</protein>
<dbReference type="Proteomes" id="UP000281549">
    <property type="component" value="Unassembled WGS sequence"/>
</dbReference>
<sequence>MLKIILPLVVIIQSVFSSSIPQQKTAMGVPRFLESLLTLGHISDNDTRVTFEDEQDVEDKAVENDTRGYHNARENGQAYSTTHEEHRPSAHVKANSLVQAGPSHGREGQTLSISSRDEDFSPHIMSNAQFIVAVLDRDKIGRRAQEKREYEEARKMLNDLFLELGCRRKVRAALYKVKYSLSPKLQIKYPNVLASPEFFSDQEKDKINELFLQVGYNRIIDELKKDISWTRPVRPRTLDIVLSSPKYYSGKEMQKVIDLFRAGSIDAILRSRKDVRKILEEDSTWTRPVRDDALKQIEVDLSMVHVG</sequence>
<dbReference type="AlphaFoldDB" id="A0A4P9YB81"/>
<gene>
    <name evidence="2" type="ORF">ROZALSC1DRAFT_25182</name>
</gene>